<comment type="caution">
    <text evidence="1">The sequence shown here is derived from an EMBL/GenBank/DDBJ whole genome shotgun (WGS) entry which is preliminary data.</text>
</comment>
<name>A0ABW7GC57_9BURK</name>
<dbReference type="EMBL" id="JBIGIA010000024">
    <property type="protein sequence ID" value="MFG6459543.1"/>
    <property type="molecule type" value="Genomic_DNA"/>
</dbReference>
<protein>
    <recommendedName>
        <fullName evidence="3">DUF2946 domain-containing protein</fullName>
    </recommendedName>
</protein>
<keyword evidence="2" id="KW-1185">Reference proteome</keyword>
<proteinExistence type="predicted"/>
<organism evidence="1 2">
    <name type="scientific">Pelomonas nitida</name>
    <dbReference type="NCBI Taxonomy" id="3299027"/>
    <lineage>
        <taxon>Bacteria</taxon>
        <taxon>Pseudomonadati</taxon>
        <taxon>Pseudomonadota</taxon>
        <taxon>Betaproteobacteria</taxon>
        <taxon>Burkholderiales</taxon>
        <taxon>Sphaerotilaceae</taxon>
        <taxon>Roseateles</taxon>
    </lineage>
</organism>
<reference evidence="1 2" key="1">
    <citation type="submission" date="2024-09" db="EMBL/GenBank/DDBJ databases">
        <title>Novel species of the genus Pelomonas and Roseateles isolated from streams.</title>
        <authorList>
            <person name="Lu H."/>
        </authorList>
    </citation>
    <scope>NUCLEOTIDE SEQUENCE [LARGE SCALE GENOMIC DNA]</scope>
    <source>
        <strain evidence="1 2">BYS96W</strain>
    </source>
</reference>
<sequence>MTPAGLPCRHLARTARAAWVAALLLAVLLRAAVPWLAAAAAQARGVTVADICSAYGVRTLPADEPPPGTGPHTAHHLGCVLAPLLGAAPLPALPPTLAAAGPGASHVAPTAQPAASPHDAARRWLTLRLHAPPARA</sequence>
<dbReference type="Proteomes" id="UP001606305">
    <property type="component" value="Unassembled WGS sequence"/>
</dbReference>
<dbReference type="RefSeq" id="WP_394491648.1">
    <property type="nucleotide sequence ID" value="NZ_JBIGIA010000024.1"/>
</dbReference>
<gene>
    <name evidence="1" type="ORF">ACG00X_22140</name>
</gene>
<evidence type="ECO:0008006" key="3">
    <source>
        <dbReference type="Google" id="ProtNLM"/>
    </source>
</evidence>
<accession>A0ABW7GC57</accession>
<evidence type="ECO:0000313" key="1">
    <source>
        <dbReference type="EMBL" id="MFG6459543.1"/>
    </source>
</evidence>
<evidence type="ECO:0000313" key="2">
    <source>
        <dbReference type="Proteomes" id="UP001606305"/>
    </source>
</evidence>